<dbReference type="InterPro" id="IPR007560">
    <property type="entry name" value="Restrct_endonuc_IV_Mrr"/>
</dbReference>
<accession>A0ABT2ILU8</accession>
<feature type="domain" description="Restriction endonuclease type IV Mrr" evidence="1">
    <location>
        <begin position="54"/>
        <end position="132"/>
    </location>
</feature>
<proteinExistence type="predicted"/>
<dbReference type="Gene3D" id="3.40.1350.10">
    <property type="match status" value="1"/>
</dbReference>
<evidence type="ECO:0000259" key="2">
    <source>
        <dbReference type="Pfam" id="PF06114"/>
    </source>
</evidence>
<gene>
    <name evidence="3" type="ORF">NZD88_18125</name>
</gene>
<dbReference type="Pfam" id="PF04471">
    <property type="entry name" value="Mrr_cat"/>
    <property type="match status" value="1"/>
</dbReference>
<protein>
    <submittedName>
        <fullName evidence="3">ImmA/IrrE family metallo-endopeptidase</fullName>
    </submittedName>
</protein>
<evidence type="ECO:0000259" key="1">
    <source>
        <dbReference type="Pfam" id="PF04471"/>
    </source>
</evidence>
<dbReference type="Gene3D" id="1.10.10.2910">
    <property type="match status" value="1"/>
</dbReference>
<dbReference type="InterPro" id="IPR010359">
    <property type="entry name" value="IrrE_HExxH"/>
</dbReference>
<dbReference type="RefSeq" id="WP_259831001.1">
    <property type="nucleotide sequence ID" value="NZ_JANZQH010000010.1"/>
</dbReference>
<evidence type="ECO:0000313" key="4">
    <source>
        <dbReference type="Proteomes" id="UP001142057"/>
    </source>
</evidence>
<keyword evidence="4" id="KW-1185">Reference proteome</keyword>
<dbReference type="InterPro" id="IPR011856">
    <property type="entry name" value="tRNA_endonuc-like_dom_sf"/>
</dbReference>
<dbReference type="InterPro" id="IPR011335">
    <property type="entry name" value="Restrct_endonuc-II-like"/>
</dbReference>
<evidence type="ECO:0000313" key="3">
    <source>
        <dbReference type="EMBL" id="MCT2409472.1"/>
    </source>
</evidence>
<dbReference type="Pfam" id="PF06114">
    <property type="entry name" value="Peptidase_M78"/>
    <property type="match status" value="1"/>
</dbReference>
<dbReference type="Proteomes" id="UP001142057">
    <property type="component" value="Unassembled WGS sequence"/>
</dbReference>
<dbReference type="SUPFAM" id="SSF52980">
    <property type="entry name" value="Restriction endonuclease-like"/>
    <property type="match status" value="1"/>
</dbReference>
<reference evidence="3" key="1">
    <citation type="submission" date="2022-08" db="EMBL/GenBank/DDBJ databases">
        <title>Chryseobacterium antibioticum,isolated from the rhizosphere soil of Pyrola in Tibet.</title>
        <authorList>
            <person name="Kan Y."/>
        </authorList>
    </citation>
    <scope>NUCLEOTIDE SEQUENCE</scope>
    <source>
        <strain evidence="3">Pc2-12</strain>
    </source>
</reference>
<dbReference type="EMBL" id="JANZQH010000010">
    <property type="protein sequence ID" value="MCT2409472.1"/>
    <property type="molecule type" value="Genomic_DNA"/>
</dbReference>
<name>A0ABT2ILU8_9FLAO</name>
<sequence>MNTVLKGDRFEDIGIDLIHKLISQEEILINSNFIRTYKKKKYNCKSREGTVEFDYVIEVWPPNAERFSIIYFIECKDYKNRVGVNQLKKFHNDIQEVSGANAKAIFITKSLLQQGAKSYAEANGFMVIQANDINNYKIIYHKINSKEISIPTLYGPIEDLGILGLTKIIDNHIKKACEEFTSGISYNIDKINKESIEEMCNLEINQINSKILAQAKNLDIDSLKSYINEKYGIHITYTDKFDLLGSCDIDNNTISLNKNIRNTKRELFVLCHEFGHYKLHQNLIIDQNTYNNFNESEYNFKIGKHSLINPRHWIEWQANYFSINMILPKTSILAMLWRNQQKLGINKGILYLDDQKDNYLNYQTLLYRLSEYFNVTRPNILYRLKELNHFKNNSNLKSAKEILEQMQMDYHI</sequence>
<comment type="caution">
    <text evidence="3">The sequence shown here is derived from an EMBL/GenBank/DDBJ whole genome shotgun (WGS) entry which is preliminary data.</text>
</comment>
<feature type="domain" description="IrrE N-terminal-like" evidence="2">
    <location>
        <begin position="229"/>
        <end position="298"/>
    </location>
</feature>
<organism evidence="3 4">
    <name type="scientific">Chryseobacterium pyrolae</name>
    <dbReference type="NCBI Taxonomy" id="2987481"/>
    <lineage>
        <taxon>Bacteria</taxon>
        <taxon>Pseudomonadati</taxon>
        <taxon>Bacteroidota</taxon>
        <taxon>Flavobacteriia</taxon>
        <taxon>Flavobacteriales</taxon>
        <taxon>Weeksellaceae</taxon>
        <taxon>Chryseobacterium group</taxon>
        <taxon>Chryseobacterium</taxon>
    </lineage>
</organism>